<reference evidence="1" key="1">
    <citation type="submission" date="2018-05" db="EMBL/GenBank/DDBJ databases">
        <authorList>
            <person name="Lanie J.A."/>
            <person name="Ng W.-L."/>
            <person name="Kazmierczak K.M."/>
            <person name="Andrzejewski T.M."/>
            <person name="Davidsen T.M."/>
            <person name="Wayne K.J."/>
            <person name="Tettelin H."/>
            <person name="Glass J.I."/>
            <person name="Rusch D."/>
            <person name="Podicherti R."/>
            <person name="Tsui H.-C.T."/>
            <person name="Winkler M.E."/>
        </authorList>
    </citation>
    <scope>NUCLEOTIDE SEQUENCE</scope>
</reference>
<name>A0A382YWS7_9ZZZZ</name>
<proteinExistence type="predicted"/>
<organism evidence="1">
    <name type="scientific">marine metagenome</name>
    <dbReference type="NCBI Taxonomy" id="408172"/>
    <lineage>
        <taxon>unclassified sequences</taxon>
        <taxon>metagenomes</taxon>
        <taxon>ecological metagenomes</taxon>
    </lineage>
</organism>
<feature type="non-terminal residue" evidence="1">
    <location>
        <position position="1"/>
    </location>
</feature>
<sequence>ETMFNWVKISTFSRSGYPLFPRYTHNHDGDEWPVHQAAIQVKEWLSANGFTKVQSLKFGASETFTLRTTFYQDAEGFCRIQIHFLPPNPSGRTMFYAISNIMEEGTRFTTDNISMPFAIYVPENWDMQRKPLILSLPNLLALHGQRVEASGKTPARWDVDPMDDLEQQRRRLERVNLDHGFLHTSDYHEEYGRLTSEGRYRMWKEMWLLSYLGRPLSARPSKQD</sequence>
<dbReference type="AlphaFoldDB" id="A0A382YWS7"/>
<evidence type="ECO:0000313" key="1">
    <source>
        <dbReference type="EMBL" id="SVD87727.1"/>
    </source>
</evidence>
<protein>
    <submittedName>
        <fullName evidence="1">Uncharacterized protein</fullName>
    </submittedName>
</protein>
<gene>
    <name evidence="1" type="ORF">METZ01_LOCUS440581</name>
</gene>
<dbReference type="EMBL" id="UINC01179179">
    <property type="protein sequence ID" value="SVD87727.1"/>
    <property type="molecule type" value="Genomic_DNA"/>
</dbReference>
<accession>A0A382YWS7</accession>